<dbReference type="Gene3D" id="3.60.15.10">
    <property type="entry name" value="Ribonuclease Z/Hydroxyacylglutathione hydrolase-like"/>
    <property type="match status" value="1"/>
</dbReference>
<dbReference type="SUPFAM" id="SSF56281">
    <property type="entry name" value="Metallo-hydrolase/oxidoreductase"/>
    <property type="match status" value="1"/>
</dbReference>
<dbReference type="InterPro" id="IPR001279">
    <property type="entry name" value="Metallo-B-lactamas"/>
</dbReference>
<gene>
    <name evidence="3" type="ORF">SAMN04488029_2818</name>
</gene>
<dbReference type="InterPro" id="IPR036866">
    <property type="entry name" value="RibonucZ/Hydroxyglut_hydro"/>
</dbReference>
<dbReference type="InterPro" id="IPR050855">
    <property type="entry name" value="NDM-1-like"/>
</dbReference>
<evidence type="ECO:0000313" key="3">
    <source>
        <dbReference type="EMBL" id="SMD36301.1"/>
    </source>
</evidence>
<dbReference type="OrthoDB" id="8441428at2"/>
<proteinExistence type="inferred from homology"/>
<evidence type="ECO:0000313" key="4">
    <source>
        <dbReference type="Proteomes" id="UP000192472"/>
    </source>
</evidence>
<dbReference type="STRING" id="692418.SAMN04488029_2818"/>
<dbReference type="Proteomes" id="UP000192472">
    <property type="component" value="Unassembled WGS sequence"/>
</dbReference>
<organism evidence="3 4">
    <name type="scientific">Reichenbachiella faecimaris</name>
    <dbReference type="NCBI Taxonomy" id="692418"/>
    <lineage>
        <taxon>Bacteria</taxon>
        <taxon>Pseudomonadati</taxon>
        <taxon>Bacteroidota</taxon>
        <taxon>Cytophagia</taxon>
        <taxon>Cytophagales</taxon>
        <taxon>Reichenbachiellaceae</taxon>
        <taxon>Reichenbachiella</taxon>
    </lineage>
</organism>
<name>A0A1W2GIA4_REIFA</name>
<dbReference type="AlphaFoldDB" id="A0A1W2GIA4"/>
<feature type="domain" description="Metallo-beta-lactamase" evidence="2">
    <location>
        <begin position="35"/>
        <end position="221"/>
    </location>
</feature>
<dbReference type="RefSeq" id="WP_084373472.1">
    <property type="nucleotide sequence ID" value="NZ_FWYF01000003.1"/>
</dbReference>
<evidence type="ECO:0000259" key="2">
    <source>
        <dbReference type="SMART" id="SM00849"/>
    </source>
</evidence>
<dbReference type="PANTHER" id="PTHR42951">
    <property type="entry name" value="METALLO-BETA-LACTAMASE DOMAIN-CONTAINING"/>
    <property type="match status" value="1"/>
</dbReference>
<sequence>MFRFLLTVFLICTYFSCIGQTDFQVHRYHDPNIGFINIYLVETSNHLVLIDAGLTNYHAEAINQLIDSLDKPLHSILLTHGHIDHYAGLSVIESKAPILSSKGVAQEIEQNDTYYMSRFTNPQLSSLIPKTRIGPTKIVDDNYSFKIDHVRFNSHNMGAGESLDDIYWEVTHKKTKHAFVGDLVLNQMHAFFQSGYSENWKKSLIRLAKTLHPKTTIYPGHGEIGGKDILHWQIKYIDTYKATVAELLKKGNEFGEKERAYLIDQMTDFLPGERANFLISWSLPTIIDELSHTN</sequence>
<dbReference type="GO" id="GO:0017001">
    <property type="term" value="P:antibiotic catabolic process"/>
    <property type="evidence" value="ECO:0007669"/>
    <property type="project" value="UniProtKB-ARBA"/>
</dbReference>
<dbReference type="EMBL" id="FWYF01000003">
    <property type="protein sequence ID" value="SMD36301.1"/>
    <property type="molecule type" value="Genomic_DNA"/>
</dbReference>
<reference evidence="3 4" key="1">
    <citation type="submission" date="2017-04" db="EMBL/GenBank/DDBJ databases">
        <authorList>
            <person name="Afonso C.L."/>
            <person name="Miller P.J."/>
            <person name="Scott M.A."/>
            <person name="Spackman E."/>
            <person name="Goraichik I."/>
            <person name="Dimitrov K.M."/>
            <person name="Suarez D.L."/>
            <person name="Swayne D.E."/>
        </authorList>
    </citation>
    <scope>NUCLEOTIDE SEQUENCE [LARGE SCALE GENOMIC DNA]</scope>
    <source>
        <strain evidence="3 4">DSM 26133</strain>
    </source>
</reference>
<dbReference type="SMART" id="SM00849">
    <property type="entry name" value="Lactamase_B"/>
    <property type="match status" value="1"/>
</dbReference>
<dbReference type="Pfam" id="PF00753">
    <property type="entry name" value="Lactamase_B"/>
    <property type="match status" value="1"/>
</dbReference>
<accession>A0A1W2GIA4</accession>
<keyword evidence="4" id="KW-1185">Reference proteome</keyword>
<comment type="similarity">
    <text evidence="1">Belongs to the metallo-beta-lactamase superfamily. Class-B beta-lactamase family.</text>
</comment>
<evidence type="ECO:0000256" key="1">
    <source>
        <dbReference type="ARBA" id="ARBA00005250"/>
    </source>
</evidence>
<dbReference type="PANTHER" id="PTHR42951:SF4">
    <property type="entry name" value="ACYL-COENZYME A THIOESTERASE MBLAC2"/>
    <property type="match status" value="1"/>
</dbReference>
<protein>
    <submittedName>
        <fullName evidence="3">Glyoxylase, beta-lactamase superfamily II</fullName>
    </submittedName>
</protein>